<keyword evidence="5 6" id="KW-0472">Membrane</keyword>
<dbReference type="Proteomes" id="UP000315295">
    <property type="component" value="Unassembled WGS sequence"/>
</dbReference>
<feature type="transmembrane region" description="Helical" evidence="6">
    <location>
        <begin position="68"/>
        <end position="94"/>
    </location>
</feature>
<evidence type="ECO:0000256" key="6">
    <source>
        <dbReference type="SAM" id="Phobius"/>
    </source>
</evidence>
<gene>
    <name evidence="7" type="ORF">C1H46_014741</name>
</gene>
<comment type="subcellular location">
    <subcellularLocation>
        <location evidence="1">Membrane</location>
        <topology evidence="1">Multi-pass membrane protein</topology>
    </subcellularLocation>
</comment>
<evidence type="ECO:0000256" key="3">
    <source>
        <dbReference type="ARBA" id="ARBA00022692"/>
    </source>
</evidence>
<dbReference type="GO" id="GO:0016020">
    <property type="term" value="C:membrane"/>
    <property type="evidence" value="ECO:0007669"/>
    <property type="project" value="UniProtKB-SubCell"/>
</dbReference>
<dbReference type="InterPro" id="IPR002794">
    <property type="entry name" value="DUF92_TMEM19"/>
</dbReference>
<sequence length="166" mass="18397">MKNEHKFFPIPSFVSFFPTIVPKLNHKFRAISMDKLLIRLLIRPLIAVLISLLIPARSYRRKSLDPSGAIAGFAVMTIRIAVGYRYGSLLLVFFTSSKLTKVGKTRSGASMPTSKRLGAGLIQQWDCVDLGSGSLGKIGIAGEMHGLGRRVCWYVACCWGYWSLCL</sequence>
<dbReference type="PANTHER" id="PTHR13353">
    <property type="entry name" value="TRANSMEMBRANE PROTEIN 19"/>
    <property type="match status" value="1"/>
</dbReference>
<evidence type="ECO:0000313" key="8">
    <source>
        <dbReference type="Proteomes" id="UP000315295"/>
    </source>
</evidence>
<comment type="similarity">
    <text evidence="2">Belongs to the TMEM19 family.</text>
</comment>
<dbReference type="Pfam" id="PF01940">
    <property type="entry name" value="DUF92"/>
    <property type="match status" value="1"/>
</dbReference>
<comment type="caution">
    <text evidence="7">The sequence shown here is derived from an EMBL/GenBank/DDBJ whole genome shotgun (WGS) entry which is preliminary data.</text>
</comment>
<feature type="transmembrane region" description="Helical" evidence="6">
    <location>
        <begin position="36"/>
        <end position="56"/>
    </location>
</feature>
<dbReference type="EMBL" id="VIEB01000232">
    <property type="protein sequence ID" value="TQD99605.1"/>
    <property type="molecule type" value="Genomic_DNA"/>
</dbReference>
<evidence type="ECO:0000256" key="1">
    <source>
        <dbReference type="ARBA" id="ARBA00004141"/>
    </source>
</evidence>
<proteinExistence type="inferred from homology"/>
<dbReference type="STRING" id="106549.A0A540MLC3"/>
<name>A0A540MLC3_MALBA</name>
<evidence type="ECO:0000256" key="5">
    <source>
        <dbReference type="ARBA" id="ARBA00023136"/>
    </source>
</evidence>
<keyword evidence="8" id="KW-1185">Reference proteome</keyword>
<evidence type="ECO:0000313" key="7">
    <source>
        <dbReference type="EMBL" id="TQD99605.1"/>
    </source>
</evidence>
<reference evidence="7 8" key="1">
    <citation type="journal article" date="2019" name="G3 (Bethesda)">
        <title>Sequencing of a Wild Apple (Malus baccata) Genome Unravels the Differences Between Cultivated and Wild Apple Species Regarding Disease Resistance and Cold Tolerance.</title>
        <authorList>
            <person name="Chen X."/>
        </authorList>
    </citation>
    <scope>NUCLEOTIDE SEQUENCE [LARGE SCALE GENOMIC DNA]</scope>
    <source>
        <strain evidence="8">cv. Shandingzi</strain>
        <tissue evidence="7">Leaves</tissue>
    </source>
</reference>
<dbReference type="PANTHER" id="PTHR13353:SF14">
    <property type="entry name" value="PROTEIN PGR"/>
    <property type="match status" value="1"/>
</dbReference>
<dbReference type="AlphaFoldDB" id="A0A540MLC3"/>
<keyword evidence="3 6" id="KW-0812">Transmembrane</keyword>
<organism evidence="7 8">
    <name type="scientific">Malus baccata</name>
    <name type="common">Siberian crab apple</name>
    <name type="synonym">Pyrus baccata</name>
    <dbReference type="NCBI Taxonomy" id="106549"/>
    <lineage>
        <taxon>Eukaryota</taxon>
        <taxon>Viridiplantae</taxon>
        <taxon>Streptophyta</taxon>
        <taxon>Embryophyta</taxon>
        <taxon>Tracheophyta</taxon>
        <taxon>Spermatophyta</taxon>
        <taxon>Magnoliopsida</taxon>
        <taxon>eudicotyledons</taxon>
        <taxon>Gunneridae</taxon>
        <taxon>Pentapetalae</taxon>
        <taxon>rosids</taxon>
        <taxon>fabids</taxon>
        <taxon>Rosales</taxon>
        <taxon>Rosaceae</taxon>
        <taxon>Amygdaloideae</taxon>
        <taxon>Maleae</taxon>
        <taxon>Malus</taxon>
    </lineage>
</organism>
<keyword evidence="4 6" id="KW-1133">Transmembrane helix</keyword>
<evidence type="ECO:0000256" key="2">
    <source>
        <dbReference type="ARBA" id="ARBA00009012"/>
    </source>
</evidence>
<evidence type="ECO:0000256" key="4">
    <source>
        <dbReference type="ARBA" id="ARBA00022989"/>
    </source>
</evidence>
<protein>
    <submittedName>
        <fullName evidence="7">Uncharacterized protein</fullName>
    </submittedName>
</protein>
<accession>A0A540MLC3</accession>